<dbReference type="EMBL" id="VUJU01013274">
    <property type="protein sequence ID" value="KAF0705339.1"/>
    <property type="molecule type" value="Genomic_DNA"/>
</dbReference>
<protein>
    <submittedName>
        <fullName evidence="1">Zinc finger MYM-type protein 1-like</fullName>
    </submittedName>
</protein>
<dbReference type="PANTHER" id="PTHR45749:SF35">
    <property type="entry name" value="AC-LIKE TRANSPOSASE-RELATED"/>
    <property type="match status" value="1"/>
</dbReference>
<evidence type="ECO:0000313" key="2">
    <source>
        <dbReference type="Proteomes" id="UP000478052"/>
    </source>
</evidence>
<dbReference type="PANTHER" id="PTHR45749">
    <property type="match status" value="1"/>
</dbReference>
<gene>
    <name evidence="1" type="ORF">FWK35_00033101</name>
</gene>
<reference evidence="1 2" key="1">
    <citation type="submission" date="2019-08" db="EMBL/GenBank/DDBJ databases">
        <title>Whole genome of Aphis craccivora.</title>
        <authorList>
            <person name="Voronova N.V."/>
            <person name="Shulinski R.S."/>
            <person name="Bandarenka Y.V."/>
            <person name="Zhorov D.G."/>
            <person name="Warner D."/>
        </authorList>
    </citation>
    <scope>NUCLEOTIDE SEQUENCE [LARGE SCALE GENOMIC DNA]</scope>
    <source>
        <strain evidence="1">180601</strain>
        <tissue evidence="1">Whole Body</tissue>
    </source>
</reference>
<dbReference type="OrthoDB" id="10063284at2759"/>
<name>A0A6G0VQD2_APHCR</name>
<dbReference type="AlphaFoldDB" id="A0A6G0VQD2"/>
<accession>A0A6G0VQD2</accession>
<proteinExistence type="predicted"/>
<sequence>MDCTPDISHQEQLSLIIRIVNLELENKTLAPKIEEYFLDFKSVESTTGLHLTNLLVSKLQEYNIDLLDCRGEGYINGSNLKGQYQGVQSRIKELNSRAFFTPC</sequence>
<feature type="non-terminal residue" evidence="1">
    <location>
        <position position="103"/>
    </location>
</feature>
<dbReference type="Proteomes" id="UP000478052">
    <property type="component" value="Unassembled WGS sequence"/>
</dbReference>
<organism evidence="1 2">
    <name type="scientific">Aphis craccivora</name>
    <name type="common">Cowpea aphid</name>
    <dbReference type="NCBI Taxonomy" id="307492"/>
    <lineage>
        <taxon>Eukaryota</taxon>
        <taxon>Metazoa</taxon>
        <taxon>Ecdysozoa</taxon>
        <taxon>Arthropoda</taxon>
        <taxon>Hexapoda</taxon>
        <taxon>Insecta</taxon>
        <taxon>Pterygota</taxon>
        <taxon>Neoptera</taxon>
        <taxon>Paraneoptera</taxon>
        <taxon>Hemiptera</taxon>
        <taxon>Sternorrhyncha</taxon>
        <taxon>Aphidomorpha</taxon>
        <taxon>Aphidoidea</taxon>
        <taxon>Aphididae</taxon>
        <taxon>Aphidini</taxon>
        <taxon>Aphis</taxon>
        <taxon>Aphis</taxon>
    </lineage>
</organism>
<evidence type="ECO:0000313" key="1">
    <source>
        <dbReference type="EMBL" id="KAF0705339.1"/>
    </source>
</evidence>
<keyword evidence="2" id="KW-1185">Reference proteome</keyword>
<comment type="caution">
    <text evidence="1">The sequence shown here is derived from an EMBL/GenBank/DDBJ whole genome shotgun (WGS) entry which is preliminary data.</text>
</comment>